<keyword evidence="1" id="KW-0812">Transmembrane</keyword>
<keyword evidence="1" id="KW-0472">Membrane</keyword>
<organism evidence="2 3">
    <name type="scientific">Liparis tanakae</name>
    <name type="common">Tanaka's snailfish</name>
    <dbReference type="NCBI Taxonomy" id="230148"/>
    <lineage>
        <taxon>Eukaryota</taxon>
        <taxon>Metazoa</taxon>
        <taxon>Chordata</taxon>
        <taxon>Craniata</taxon>
        <taxon>Vertebrata</taxon>
        <taxon>Euteleostomi</taxon>
        <taxon>Actinopterygii</taxon>
        <taxon>Neopterygii</taxon>
        <taxon>Teleostei</taxon>
        <taxon>Neoteleostei</taxon>
        <taxon>Acanthomorphata</taxon>
        <taxon>Eupercaria</taxon>
        <taxon>Perciformes</taxon>
        <taxon>Cottioidei</taxon>
        <taxon>Cottales</taxon>
        <taxon>Liparidae</taxon>
        <taxon>Liparis</taxon>
    </lineage>
</organism>
<evidence type="ECO:0000313" key="2">
    <source>
        <dbReference type="EMBL" id="TNN43527.1"/>
    </source>
</evidence>
<dbReference type="AlphaFoldDB" id="A0A4Z2FQK9"/>
<reference evidence="2 3" key="1">
    <citation type="submission" date="2019-03" db="EMBL/GenBank/DDBJ databases">
        <title>First draft genome of Liparis tanakae, snailfish: a comprehensive survey of snailfish specific genes.</title>
        <authorList>
            <person name="Kim W."/>
            <person name="Song I."/>
            <person name="Jeong J.-H."/>
            <person name="Kim D."/>
            <person name="Kim S."/>
            <person name="Ryu S."/>
            <person name="Song J.Y."/>
            <person name="Lee S.K."/>
        </authorList>
    </citation>
    <scope>NUCLEOTIDE SEQUENCE [LARGE SCALE GENOMIC DNA]</scope>
    <source>
        <tissue evidence="2">Muscle</tissue>
    </source>
</reference>
<keyword evidence="1" id="KW-1133">Transmembrane helix</keyword>
<proteinExistence type="predicted"/>
<dbReference type="EMBL" id="SRLO01000960">
    <property type="protein sequence ID" value="TNN43527.1"/>
    <property type="molecule type" value="Genomic_DNA"/>
</dbReference>
<name>A0A4Z2FQK9_9TELE</name>
<protein>
    <submittedName>
        <fullName evidence="2">Uncharacterized protein</fullName>
    </submittedName>
</protein>
<gene>
    <name evidence="2" type="ORF">EYF80_046281</name>
</gene>
<dbReference type="Proteomes" id="UP000314294">
    <property type="component" value="Unassembled WGS sequence"/>
</dbReference>
<keyword evidence="3" id="KW-1185">Reference proteome</keyword>
<sequence length="132" mass="14971">MGFSRGLSCRVFCRYLRTKTLGAKWIMFCSPHPKGRRSSLSRLFRVGPITSPKLIQKLRNSSQERMPGVAAPISGSPILPKEIQERVFCRPPSTISSISALSWGLAERAKWASLWVFTATWNWFILAGFFTY</sequence>
<comment type="caution">
    <text evidence="2">The sequence shown here is derived from an EMBL/GenBank/DDBJ whole genome shotgun (WGS) entry which is preliminary data.</text>
</comment>
<accession>A0A4Z2FQK9</accession>
<evidence type="ECO:0000256" key="1">
    <source>
        <dbReference type="SAM" id="Phobius"/>
    </source>
</evidence>
<feature type="transmembrane region" description="Helical" evidence="1">
    <location>
        <begin position="111"/>
        <end position="130"/>
    </location>
</feature>
<evidence type="ECO:0000313" key="3">
    <source>
        <dbReference type="Proteomes" id="UP000314294"/>
    </source>
</evidence>